<dbReference type="InterPro" id="IPR012340">
    <property type="entry name" value="NA-bd_OB-fold"/>
</dbReference>
<evidence type="ECO:0000313" key="8">
    <source>
        <dbReference type="Proteomes" id="UP000300879"/>
    </source>
</evidence>
<dbReference type="Pfam" id="PF10150">
    <property type="entry name" value="RNase_E_G"/>
    <property type="match status" value="1"/>
</dbReference>
<dbReference type="InterPro" id="IPR004659">
    <property type="entry name" value="RNase_E/G"/>
</dbReference>
<reference evidence="7 8" key="1">
    <citation type="submission" date="2019-05" db="EMBL/GenBank/DDBJ databases">
        <authorList>
            <person name="Chen C."/>
        </authorList>
    </citation>
    <scope>NUCLEOTIDE SEQUENCE [LARGE SCALE GENOMIC DNA]</scope>
    <source>
        <strain evidence="7 8">HB172198</strain>
    </source>
</reference>
<gene>
    <name evidence="7" type="ORF">E6C60_1266</name>
</gene>
<comment type="cofactor">
    <cofactor evidence="1">
        <name>Mg(2+)</name>
        <dbReference type="ChEBI" id="CHEBI:18420"/>
    </cofactor>
</comment>
<dbReference type="GO" id="GO:0046872">
    <property type="term" value="F:metal ion binding"/>
    <property type="evidence" value="ECO:0007669"/>
    <property type="project" value="UniProtKB-KW"/>
</dbReference>
<dbReference type="EMBL" id="CP040396">
    <property type="protein sequence ID" value="QCT01984.1"/>
    <property type="molecule type" value="Genomic_DNA"/>
</dbReference>
<dbReference type="Gene3D" id="2.40.50.140">
    <property type="entry name" value="Nucleic acid-binding proteins"/>
    <property type="match status" value="1"/>
</dbReference>
<dbReference type="PANTHER" id="PTHR30001:SF0">
    <property type="entry name" value="RIBONUCLEASE G"/>
    <property type="match status" value="1"/>
</dbReference>
<dbReference type="GO" id="GO:0003723">
    <property type="term" value="F:RNA binding"/>
    <property type="evidence" value="ECO:0007669"/>
    <property type="project" value="UniProtKB-KW"/>
</dbReference>
<dbReference type="SMART" id="SM00316">
    <property type="entry name" value="S1"/>
    <property type="match status" value="1"/>
</dbReference>
<evidence type="ECO:0000259" key="6">
    <source>
        <dbReference type="PROSITE" id="PS50126"/>
    </source>
</evidence>
<evidence type="ECO:0000313" key="7">
    <source>
        <dbReference type="EMBL" id="QCT01984.1"/>
    </source>
</evidence>
<dbReference type="NCBIfam" id="TIGR00757">
    <property type="entry name" value="RNaseEG"/>
    <property type="match status" value="1"/>
</dbReference>
<dbReference type="InterPro" id="IPR003029">
    <property type="entry name" value="S1_domain"/>
</dbReference>
<keyword evidence="3" id="KW-0378">Hydrolase</keyword>
<evidence type="ECO:0000256" key="1">
    <source>
        <dbReference type="ARBA" id="ARBA00001946"/>
    </source>
</evidence>
<dbReference type="PROSITE" id="PS50126">
    <property type="entry name" value="S1"/>
    <property type="match status" value="1"/>
</dbReference>
<evidence type="ECO:0000256" key="5">
    <source>
        <dbReference type="ARBA" id="ARBA00022884"/>
    </source>
</evidence>
<dbReference type="SUPFAM" id="SSF50249">
    <property type="entry name" value="Nucleic acid-binding proteins"/>
    <property type="match status" value="1"/>
</dbReference>
<organism evidence="7 8">
    <name type="scientific">Paenibacillus algicola</name>
    <dbReference type="NCBI Taxonomy" id="2565926"/>
    <lineage>
        <taxon>Bacteria</taxon>
        <taxon>Bacillati</taxon>
        <taxon>Bacillota</taxon>
        <taxon>Bacilli</taxon>
        <taxon>Bacillales</taxon>
        <taxon>Paenibacillaceae</taxon>
        <taxon>Paenibacillus</taxon>
    </lineage>
</organism>
<evidence type="ECO:0000256" key="4">
    <source>
        <dbReference type="ARBA" id="ARBA00022842"/>
    </source>
</evidence>
<dbReference type="InterPro" id="IPR019307">
    <property type="entry name" value="RNA-bd_AU-1/RNase_E/G"/>
</dbReference>
<dbReference type="PANTHER" id="PTHR30001">
    <property type="entry name" value="RIBONUCLEASE"/>
    <property type="match status" value="1"/>
</dbReference>
<accession>A0A4V1G3Q2</accession>
<dbReference type="GO" id="GO:0004540">
    <property type="term" value="F:RNA nuclease activity"/>
    <property type="evidence" value="ECO:0007669"/>
    <property type="project" value="InterPro"/>
</dbReference>
<dbReference type="KEGG" id="palo:E6C60_1266"/>
<keyword evidence="4" id="KW-0460">Magnesium</keyword>
<dbReference type="GO" id="GO:0005737">
    <property type="term" value="C:cytoplasm"/>
    <property type="evidence" value="ECO:0007669"/>
    <property type="project" value="TreeGrafter"/>
</dbReference>
<dbReference type="AlphaFoldDB" id="A0A4V1G3Q2"/>
<dbReference type="GO" id="GO:0016787">
    <property type="term" value="F:hydrolase activity"/>
    <property type="evidence" value="ECO:0007669"/>
    <property type="project" value="UniProtKB-KW"/>
</dbReference>
<dbReference type="OrthoDB" id="9804278at2"/>
<keyword evidence="8" id="KW-1185">Reference proteome</keyword>
<sequence>MKQLIVQSEADIVQLALLDNRILLEYASERGEHPGAAGNFYKGRVVNVIPGMQAAFVDIGLRKNAFLYVDDVLSPHLEKQPDTKPSIEALLSAGQELIVQVVKEPMGGKGARVTTHYSLPGRFMVYMPKAGYVAVSKKISRENERSRLKQLGEGLIGKEEGLIIRTVSEGEQEAAVRSDLEWLRFLWSRILEQAIKQRPPALLHRERGMVHRFIRDVFSPEQDELIVARPTEAKEIRAYLQELLPGSKPCIKVYEGDRTLFEAYGVEEQLKQAFSRQIQLADGGTIVIDETEALTVIDVNTASYTGGSSLEETVTRTNVSAAREIARLLRLRDMGGIIIVDFIDMEEEHSRELVLSAMEEIISKDRTKCVVLGWTRLGLLEITRKMERDPAANPYRRICKACSGKGITS</sequence>
<keyword evidence="5" id="KW-0694">RNA-binding</keyword>
<protein>
    <submittedName>
        <fullName evidence="7">Ribonuclease, Rne/Rng family</fullName>
    </submittedName>
</protein>
<evidence type="ECO:0000256" key="3">
    <source>
        <dbReference type="ARBA" id="ARBA00022801"/>
    </source>
</evidence>
<proteinExistence type="predicted"/>
<name>A0A4V1G3Q2_9BACL</name>
<dbReference type="Proteomes" id="UP000300879">
    <property type="component" value="Chromosome"/>
</dbReference>
<keyword evidence="2" id="KW-0479">Metal-binding</keyword>
<evidence type="ECO:0000256" key="2">
    <source>
        <dbReference type="ARBA" id="ARBA00022723"/>
    </source>
</evidence>
<dbReference type="RefSeq" id="WP_138225076.1">
    <property type="nucleotide sequence ID" value="NZ_CP040396.1"/>
</dbReference>
<feature type="domain" description="S1 motif" evidence="6">
    <location>
        <begin position="38"/>
        <end position="116"/>
    </location>
</feature>
<dbReference type="GO" id="GO:0006364">
    <property type="term" value="P:rRNA processing"/>
    <property type="evidence" value="ECO:0007669"/>
    <property type="project" value="TreeGrafter"/>
</dbReference>
<dbReference type="CDD" id="cd04453">
    <property type="entry name" value="S1_RNase_E"/>
    <property type="match status" value="1"/>
</dbReference>